<sequence>MKKRIRHILSATLLAGMTLGMRPAAATSPPAPSTPAQAGTQKIEYCLEGLESFFPGDYYACRAVYHLQRKHYGQFLDMLRESAYWANKNAQYELGLVYFNGDIPGIPVNRPLGIAWLALAAERKNPDFQQAYTTAYLQSSLQERAAASGLWKTLLPKYGDKVAAVRAIRRYNRAIGPLHAAAESGGITYISGFTPFPQSAFSVVKSLQDRADRDFDDLQGTVTVGVLRPLDSATQQVPSDKPDTTH</sequence>
<dbReference type="InterPro" id="IPR011990">
    <property type="entry name" value="TPR-like_helical_dom_sf"/>
</dbReference>
<proteinExistence type="predicted"/>
<keyword evidence="1" id="KW-0732">Signal</keyword>
<evidence type="ECO:0000313" key="2">
    <source>
        <dbReference type="EMBL" id="MEW9571983.1"/>
    </source>
</evidence>
<dbReference type="SMART" id="SM00671">
    <property type="entry name" value="SEL1"/>
    <property type="match status" value="1"/>
</dbReference>
<dbReference type="Proteomes" id="UP001556220">
    <property type="component" value="Unassembled WGS sequence"/>
</dbReference>
<reference evidence="2 3" key="1">
    <citation type="submission" date="2024-06" db="EMBL/GenBank/DDBJ databases">
        <authorList>
            <person name="Woo H."/>
        </authorList>
    </citation>
    <scope>NUCLEOTIDE SEQUENCE [LARGE SCALE GENOMIC DNA]</scope>
    <source>
        <strain evidence="2 3">Si-c</strain>
    </source>
</reference>
<dbReference type="SUPFAM" id="SSF81901">
    <property type="entry name" value="HCP-like"/>
    <property type="match status" value="1"/>
</dbReference>
<evidence type="ECO:0000313" key="3">
    <source>
        <dbReference type="Proteomes" id="UP001556220"/>
    </source>
</evidence>
<comment type="caution">
    <text evidence="2">The sequence shown here is derived from an EMBL/GenBank/DDBJ whole genome shotgun (WGS) entry which is preliminary data.</text>
</comment>
<dbReference type="InterPro" id="IPR006597">
    <property type="entry name" value="Sel1-like"/>
</dbReference>
<organism evidence="2 3">
    <name type="scientific">Rhodanobacter lycopersici</name>
    <dbReference type="NCBI Taxonomy" id="3162487"/>
    <lineage>
        <taxon>Bacteria</taxon>
        <taxon>Pseudomonadati</taxon>
        <taxon>Pseudomonadota</taxon>
        <taxon>Gammaproteobacteria</taxon>
        <taxon>Lysobacterales</taxon>
        <taxon>Rhodanobacteraceae</taxon>
        <taxon>Rhodanobacter</taxon>
    </lineage>
</organism>
<protein>
    <recommendedName>
        <fullName evidence="4">Sel1 repeat family protein</fullName>
    </recommendedName>
</protein>
<feature type="signal peptide" evidence="1">
    <location>
        <begin position="1"/>
        <end position="26"/>
    </location>
</feature>
<accession>A0ABV3QDS1</accession>
<dbReference type="EMBL" id="JBFOHK010000002">
    <property type="protein sequence ID" value="MEW9571983.1"/>
    <property type="molecule type" value="Genomic_DNA"/>
</dbReference>
<evidence type="ECO:0000256" key="1">
    <source>
        <dbReference type="SAM" id="SignalP"/>
    </source>
</evidence>
<dbReference type="Gene3D" id="1.25.40.10">
    <property type="entry name" value="Tetratricopeptide repeat domain"/>
    <property type="match status" value="1"/>
</dbReference>
<keyword evidence="3" id="KW-1185">Reference proteome</keyword>
<gene>
    <name evidence="2" type="ORF">ABQJ54_09470</name>
</gene>
<name>A0ABV3QDS1_9GAMM</name>
<evidence type="ECO:0008006" key="4">
    <source>
        <dbReference type="Google" id="ProtNLM"/>
    </source>
</evidence>
<dbReference type="RefSeq" id="WP_367854045.1">
    <property type="nucleotide sequence ID" value="NZ_JBFOHK010000002.1"/>
</dbReference>
<feature type="chain" id="PRO_5045100267" description="Sel1 repeat family protein" evidence="1">
    <location>
        <begin position="27"/>
        <end position="246"/>
    </location>
</feature>